<dbReference type="EMBL" id="JAUSZV010000005">
    <property type="protein sequence ID" value="MDQ0910992.1"/>
    <property type="molecule type" value="Genomic_DNA"/>
</dbReference>
<keyword evidence="1" id="KW-0472">Membrane</keyword>
<name>A0AAW8FML5_9ACTN</name>
<protein>
    <recommendedName>
        <fullName evidence="4">MFS transporter</fullName>
    </recommendedName>
</protein>
<organism evidence="2 3">
    <name type="scientific">Streptomyces canus</name>
    <dbReference type="NCBI Taxonomy" id="58343"/>
    <lineage>
        <taxon>Bacteria</taxon>
        <taxon>Bacillati</taxon>
        <taxon>Actinomycetota</taxon>
        <taxon>Actinomycetes</taxon>
        <taxon>Kitasatosporales</taxon>
        <taxon>Streptomycetaceae</taxon>
        <taxon>Streptomyces</taxon>
        <taxon>Streptomyces aurantiacus group</taxon>
    </lineage>
</organism>
<keyword evidence="1" id="KW-0812">Transmembrane</keyword>
<proteinExistence type="predicted"/>
<gene>
    <name evidence="2" type="ORF">QFZ22_006977</name>
</gene>
<sequence>MLDAAEVARRPRGPRSAPPAWLVVALACAGQFLVVLDVSVVNVALPPCAPTWA</sequence>
<dbReference type="AlphaFoldDB" id="A0AAW8FML5"/>
<keyword evidence="1" id="KW-1133">Transmembrane helix</keyword>
<feature type="transmembrane region" description="Helical" evidence="1">
    <location>
        <begin position="20"/>
        <end position="45"/>
    </location>
</feature>
<accession>A0AAW8FML5</accession>
<dbReference type="Proteomes" id="UP001234216">
    <property type="component" value="Unassembled WGS sequence"/>
</dbReference>
<evidence type="ECO:0000313" key="2">
    <source>
        <dbReference type="EMBL" id="MDQ0910992.1"/>
    </source>
</evidence>
<evidence type="ECO:0000313" key="3">
    <source>
        <dbReference type="Proteomes" id="UP001234216"/>
    </source>
</evidence>
<comment type="caution">
    <text evidence="2">The sequence shown here is derived from an EMBL/GenBank/DDBJ whole genome shotgun (WGS) entry which is preliminary data.</text>
</comment>
<evidence type="ECO:0008006" key="4">
    <source>
        <dbReference type="Google" id="ProtNLM"/>
    </source>
</evidence>
<evidence type="ECO:0000256" key="1">
    <source>
        <dbReference type="SAM" id="Phobius"/>
    </source>
</evidence>
<reference evidence="2" key="1">
    <citation type="submission" date="2023-07" db="EMBL/GenBank/DDBJ databases">
        <title>Comparative genomics of wheat-associated soil bacteria to identify genetic determinants of phenazine resistance.</title>
        <authorList>
            <person name="Mouncey N."/>
        </authorList>
    </citation>
    <scope>NUCLEOTIDE SEQUENCE</scope>
    <source>
        <strain evidence="2">V4I22</strain>
    </source>
</reference>